<dbReference type="InterPro" id="IPR029442">
    <property type="entry name" value="GyrI-like"/>
</dbReference>
<dbReference type="InterPro" id="IPR011256">
    <property type="entry name" value="Reg_factor_effector_dom_sf"/>
</dbReference>
<gene>
    <name evidence="2" type="ORF">SAMN05216207_101285</name>
</gene>
<dbReference type="SUPFAM" id="SSF55136">
    <property type="entry name" value="Probable bacterial effector-binding domain"/>
    <property type="match status" value="1"/>
</dbReference>
<dbReference type="EMBL" id="FOUY01000012">
    <property type="protein sequence ID" value="SFN31205.1"/>
    <property type="molecule type" value="Genomic_DNA"/>
</dbReference>
<evidence type="ECO:0000313" key="2">
    <source>
        <dbReference type="EMBL" id="SFN31205.1"/>
    </source>
</evidence>
<evidence type="ECO:0000259" key="1">
    <source>
        <dbReference type="Pfam" id="PF06445"/>
    </source>
</evidence>
<protein>
    <recommendedName>
        <fullName evidence="1">GyrI-like small molecule binding domain-containing protein</fullName>
    </recommendedName>
</protein>
<evidence type="ECO:0000313" key="3">
    <source>
        <dbReference type="Proteomes" id="UP000199614"/>
    </source>
</evidence>
<name>A0A1I4XZG8_PSUAM</name>
<dbReference type="AlphaFoldDB" id="A0A1I4XZG8"/>
<proteinExistence type="predicted"/>
<keyword evidence="3" id="KW-1185">Reference proteome</keyword>
<sequence>MTAMADDTANYDVKKAFPQLYAPRVGRFATVEVPPFHYFRIDGHGDPNVSAAYGEAVTTLFTASYAARAIAKAELGRVHTVGPLEGLWSADDPTAFVTRDKDAWDWTMMINQPEWVSAEIAAAATEAARRKGAPAVDLLRFEELREGLSVQVLHIGSYDDEGPVLARLHDEYMPGQGFTWNGRHHEIYLSDPRRTAPEKLRTVLRQPVAPVGAGA</sequence>
<organism evidence="2 3">
    <name type="scientific">Pseudonocardia ammonioxydans</name>
    <dbReference type="NCBI Taxonomy" id="260086"/>
    <lineage>
        <taxon>Bacteria</taxon>
        <taxon>Bacillati</taxon>
        <taxon>Actinomycetota</taxon>
        <taxon>Actinomycetes</taxon>
        <taxon>Pseudonocardiales</taxon>
        <taxon>Pseudonocardiaceae</taxon>
        <taxon>Pseudonocardia</taxon>
    </lineage>
</organism>
<dbReference type="Gene3D" id="3.20.80.10">
    <property type="entry name" value="Regulatory factor, effector binding domain"/>
    <property type="match status" value="1"/>
</dbReference>
<reference evidence="2 3" key="1">
    <citation type="submission" date="2016-10" db="EMBL/GenBank/DDBJ databases">
        <authorList>
            <person name="de Groot N.N."/>
        </authorList>
    </citation>
    <scope>NUCLEOTIDE SEQUENCE [LARGE SCALE GENOMIC DNA]</scope>
    <source>
        <strain evidence="2 3">CGMCC 4.1877</strain>
    </source>
</reference>
<dbReference type="STRING" id="260086.SAMN05216207_101285"/>
<accession>A0A1I4XZG8</accession>
<dbReference type="Proteomes" id="UP000199614">
    <property type="component" value="Unassembled WGS sequence"/>
</dbReference>
<feature type="domain" description="GyrI-like small molecule binding" evidence="1">
    <location>
        <begin position="31"/>
        <end position="207"/>
    </location>
</feature>
<dbReference type="Pfam" id="PF06445">
    <property type="entry name" value="GyrI-like"/>
    <property type="match status" value="1"/>
</dbReference>
<dbReference type="RefSeq" id="WP_342743001.1">
    <property type="nucleotide sequence ID" value="NZ_FOUY01000012.1"/>
</dbReference>